<dbReference type="AlphaFoldDB" id="A0AAN9HYQ4"/>
<proteinExistence type="predicted"/>
<protein>
    <submittedName>
        <fullName evidence="1">Uncharacterized protein</fullName>
    </submittedName>
</protein>
<sequence length="68" mass="8247">MFIIDVSLVTCADIVFIFFFDSIWRNIYTAAQYISNGTTTRNKTHFHKIMNHHHETYTIYSFKYQYLE</sequence>
<accession>A0AAN9HYQ4</accession>
<dbReference type="Proteomes" id="UP001372338">
    <property type="component" value="Unassembled WGS sequence"/>
</dbReference>
<evidence type="ECO:0000313" key="1">
    <source>
        <dbReference type="EMBL" id="KAK7259147.1"/>
    </source>
</evidence>
<dbReference type="EMBL" id="JAYWIO010000005">
    <property type="protein sequence ID" value="KAK7259147.1"/>
    <property type="molecule type" value="Genomic_DNA"/>
</dbReference>
<comment type="caution">
    <text evidence="1">The sequence shown here is derived from an EMBL/GenBank/DDBJ whole genome shotgun (WGS) entry which is preliminary data.</text>
</comment>
<reference evidence="1 2" key="1">
    <citation type="submission" date="2024-01" db="EMBL/GenBank/DDBJ databases">
        <title>The genomes of 5 underutilized Papilionoideae crops provide insights into root nodulation and disease resistanc.</title>
        <authorList>
            <person name="Yuan L."/>
        </authorList>
    </citation>
    <scope>NUCLEOTIDE SEQUENCE [LARGE SCALE GENOMIC DNA]</scope>
    <source>
        <strain evidence="1">ZHUSHIDOU_FW_LH</strain>
        <tissue evidence="1">Leaf</tissue>
    </source>
</reference>
<keyword evidence="2" id="KW-1185">Reference proteome</keyword>
<gene>
    <name evidence="1" type="ORF">RIF29_24746</name>
</gene>
<organism evidence="1 2">
    <name type="scientific">Crotalaria pallida</name>
    <name type="common">Smooth rattlebox</name>
    <name type="synonym">Crotalaria striata</name>
    <dbReference type="NCBI Taxonomy" id="3830"/>
    <lineage>
        <taxon>Eukaryota</taxon>
        <taxon>Viridiplantae</taxon>
        <taxon>Streptophyta</taxon>
        <taxon>Embryophyta</taxon>
        <taxon>Tracheophyta</taxon>
        <taxon>Spermatophyta</taxon>
        <taxon>Magnoliopsida</taxon>
        <taxon>eudicotyledons</taxon>
        <taxon>Gunneridae</taxon>
        <taxon>Pentapetalae</taxon>
        <taxon>rosids</taxon>
        <taxon>fabids</taxon>
        <taxon>Fabales</taxon>
        <taxon>Fabaceae</taxon>
        <taxon>Papilionoideae</taxon>
        <taxon>50 kb inversion clade</taxon>
        <taxon>genistoids sensu lato</taxon>
        <taxon>core genistoids</taxon>
        <taxon>Crotalarieae</taxon>
        <taxon>Crotalaria</taxon>
    </lineage>
</organism>
<name>A0AAN9HYQ4_CROPI</name>
<evidence type="ECO:0000313" key="2">
    <source>
        <dbReference type="Proteomes" id="UP001372338"/>
    </source>
</evidence>